<dbReference type="CDD" id="cd04792">
    <property type="entry name" value="LanM-like"/>
    <property type="match status" value="1"/>
</dbReference>
<dbReference type="PANTHER" id="PTHR12736">
    <property type="entry name" value="LANC-LIKE PROTEIN"/>
    <property type="match status" value="1"/>
</dbReference>
<evidence type="ECO:0000313" key="2">
    <source>
        <dbReference type="EMBL" id="MFB9758300.1"/>
    </source>
</evidence>
<feature type="domain" description="Lantibiotic biosynthesis protein dehydration" evidence="1">
    <location>
        <begin position="211"/>
        <end position="586"/>
    </location>
</feature>
<reference evidence="2 3" key="1">
    <citation type="submission" date="2024-09" db="EMBL/GenBank/DDBJ databases">
        <authorList>
            <person name="Sun Q."/>
            <person name="Mori K."/>
        </authorList>
    </citation>
    <scope>NUCLEOTIDE SEQUENCE [LARGE SCALE GENOMIC DNA]</scope>
    <source>
        <strain evidence="2 3">JCM 11201</strain>
    </source>
</reference>
<organism evidence="2 3">
    <name type="scientific">Ectobacillus funiculus</name>
    <dbReference type="NCBI Taxonomy" id="137993"/>
    <lineage>
        <taxon>Bacteria</taxon>
        <taxon>Bacillati</taxon>
        <taxon>Bacillota</taxon>
        <taxon>Bacilli</taxon>
        <taxon>Bacillales</taxon>
        <taxon>Bacillaceae</taxon>
        <taxon>Ectobacillus</taxon>
    </lineage>
</organism>
<name>A0ABV5WD59_9BACI</name>
<dbReference type="InterPro" id="IPR017146">
    <property type="entry name" value="Lanti_2_LanM"/>
</dbReference>
<accession>A0ABV5WD59</accession>
<sequence length="1079" mass="122161">MVIKSSDTNLLSWNHALYLTERKMNSSIPEQDGERHVRQWCSRTGLTPELLLYRLKEDGLDYHAFQKILGGANEPIPYKEKEWLKILECIFSVDLSLTEEEIKRIDRSQSPFYPFMVPFMAWGKRKVLDQCQEWSKSRLELPFKTSELVSVLVRAVHQHIHTMAGRMLVYELNVARIHKKLKGDTPEARFESFVRENLQEKQGIYQLLREYPTLARLLAEGTNDLIFALLEAVGRFLEDHEAITHMFNGDFRELVDIDTKAGDQHNRGRSVMIFRFASGEQLVYKPRSLSTDIHFQQFLRWMNERGSQPAFRTLEILSRPDYGWEEWIEPKGCETRDQISRFYQRMGGYVAVLYLLYATDFHLENVIACGEYPFLVDVEALFQNMAPMKETEASALQNAAQILNQSVLRTGMLPVSLFKSGAFRGMEVSAIGGRAGQELPRPVYRYEHIRTDQMKLVQAKGFLKGGSNRPKLNGEEVRAELYIEELIEGFQQTYKLFIDYRAELMTEEGPLLSFADDPVRSVVRHTYNYATMLNASLHPNYLKEGLSRVQLFDFMWRAVEHQPSIAGLVPSETADMLRGDIPMFHSRANSRDLWDGRGKRIQDFYQQTALELVLERLRGFSLEDCKKQSHFIRMSMTTIAGRDISNSPTSLRAVSKTPRHPADRKQFLDAAVEIGKTLLDQAIWGEDGSDICWIGLGSDEWEQLMFTPMDASLYDGVLGMALFFAYLSQESGDPVFEEAARAAVRAAYRFWEADFTLPSISAFNGWAAGSYVLSHLALLWEEPELMDQALRLLQKIEPLIEQDTLYDLLAGSAGVIVVALRIYHLTKSKEALDIARKAGDHLLNKARNLKTGIGWAFEKEGCVPIGGLAHGAAGFSWALMELSKVSGDERFLEAAWQALAFERTLFEHETGNWADVRPDELKRSASTAAIKWCHGAAGIAMGRIKSYQLYPDDTIREEIEIALDTTLRNGFGVSHCLCHGDLGNIDTMLLAGELPGQESWKGTALACGTRVLQEAEMNGWICGIPHGLETPGLMTGLAGIGYGLLRLADPDAVPSILTLAGPTRKEKGEYNNGRYEIRF</sequence>
<dbReference type="PANTHER" id="PTHR12736:SF7">
    <property type="entry name" value="LANC-LIKE PROTEIN 3"/>
    <property type="match status" value="1"/>
</dbReference>
<dbReference type="PRINTS" id="PR01950">
    <property type="entry name" value="LANCSUPER"/>
</dbReference>
<dbReference type="Proteomes" id="UP001589609">
    <property type="component" value="Unassembled WGS sequence"/>
</dbReference>
<comment type="caution">
    <text evidence="2">The sequence shown here is derived from an EMBL/GenBank/DDBJ whole genome shotgun (WGS) entry which is preliminary data.</text>
</comment>
<dbReference type="EMBL" id="JBHMAF010000024">
    <property type="protein sequence ID" value="MFB9758300.1"/>
    <property type="molecule type" value="Genomic_DNA"/>
</dbReference>
<keyword evidence="3" id="KW-1185">Reference proteome</keyword>
<dbReference type="SUPFAM" id="SSF158745">
    <property type="entry name" value="LanC-like"/>
    <property type="match status" value="1"/>
</dbReference>
<dbReference type="PIRSF" id="PIRSF037228">
    <property type="entry name" value="Lant_mod_RumM"/>
    <property type="match status" value="1"/>
</dbReference>
<evidence type="ECO:0000313" key="3">
    <source>
        <dbReference type="Proteomes" id="UP001589609"/>
    </source>
</evidence>
<dbReference type="Gene3D" id="1.50.10.10">
    <property type="match status" value="1"/>
</dbReference>
<dbReference type="NCBIfam" id="TIGR03897">
    <property type="entry name" value="lanti_2_LanM"/>
    <property type="match status" value="1"/>
</dbReference>
<gene>
    <name evidence="2" type="ORF">ACFFMS_07165</name>
</gene>
<dbReference type="InterPro" id="IPR007822">
    <property type="entry name" value="LANC-like"/>
</dbReference>
<proteinExistence type="predicted"/>
<dbReference type="SMART" id="SM01260">
    <property type="entry name" value="LANC_like"/>
    <property type="match status" value="1"/>
</dbReference>
<protein>
    <submittedName>
        <fullName evidence="2">Type 2 lanthipeptide synthetase LanM family protein</fullName>
    </submittedName>
</protein>
<dbReference type="RefSeq" id="WP_379948570.1">
    <property type="nucleotide sequence ID" value="NZ_JBHMAF010000024.1"/>
</dbReference>
<dbReference type="Pfam" id="PF05147">
    <property type="entry name" value="LANC_like"/>
    <property type="match status" value="1"/>
</dbReference>
<dbReference type="PRINTS" id="PR01955">
    <property type="entry name" value="LANCFRANKIA"/>
</dbReference>
<evidence type="ECO:0000259" key="1">
    <source>
        <dbReference type="Pfam" id="PF13575"/>
    </source>
</evidence>
<dbReference type="InterPro" id="IPR025410">
    <property type="entry name" value="Lant_dehyd"/>
</dbReference>
<dbReference type="InterPro" id="IPR012341">
    <property type="entry name" value="6hp_glycosidase-like_sf"/>
</dbReference>
<dbReference type="Pfam" id="PF13575">
    <property type="entry name" value="DUF4135"/>
    <property type="match status" value="1"/>
</dbReference>